<reference evidence="2" key="1">
    <citation type="journal article" date="2020" name="Stud. Mycol.">
        <title>101 Dothideomycetes genomes: a test case for predicting lifestyles and emergence of pathogens.</title>
        <authorList>
            <person name="Haridas S."/>
            <person name="Albert R."/>
            <person name="Binder M."/>
            <person name="Bloem J."/>
            <person name="Labutti K."/>
            <person name="Salamov A."/>
            <person name="Andreopoulos B."/>
            <person name="Baker S."/>
            <person name="Barry K."/>
            <person name="Bills G."/>
            <person name="Bluhm B."/>
            <person name="Cannon C."/>
            <person name="Castanera R."/>
            <person name="Culley D."/>
            <person name="Daum C."/>
            <person name="Ezra D."/>
            <person name="Gonzalez J."/>
            <person name="Henrissat B."/>
            <person name="Kuo A."/>
            <person name="Liang C."/>
            <person name="Lipzen A."/>
            <person name="Lutzoni F."/>
            <person name="Magnuson J."/>
            <person name="Mondo S."/>
            <person name="Nolan M."/>
            <person name="Ohm R."/>
            <person name="Pangilinan J."/>
            <person name="Park H.-J."/>
            <person name="Ramirez L."/>
            <person name="Alfaro M."/>
            <person name="Sun H."/>
            <person name="Tritt A."/>
            <person name="Yoshinaga Y."/>
            <person name="Zwiers L.-H."/>
            <person name="Turgeon B."/>
            <person name="Goodwin S."/>
            <person name="Spatafora J."/>
            <person name="Crous P."/>
            <person name="Grigoriev I."/>
        </authorList>
    </citation>
    <scope>NUCLEOTIDE SEQUENCE</scope>
    <source>
        <strain evidence="2">CBS 175.79</strain>
    </source>
</reference>
<dbReference type="Proteomes" id="UP000799778">
    <property type="component" value="Unassembled WGS sequence"/>
</dbReference>
<feature type="region of interest" description="Disordered" evidence="1">
    <location>
        <begin position="1"/>
        <end position="87"/>
    </location>
</feature>
<evidence type="ECO:0000313" key="2">
    <source>
        <dbReference type="EMBL" id="KAF2015289.1"/>
    </source>
</evidence>
<sequence length="292" mass="31785">MLFFFKSRKAKKAKEEHERQAKSNASPAPYKHIPTHAGRDALAATPASWSKEEARKRIASAQQIRNTNDSSMTATNSSTGSAESSLSFSILGPQSGLSIDSVMVAQHPRSIIYTQPPLSQRNHGTASTTTRNTHSTPTRPPVPSMPKHRLKYGHVTKSLGKGEGRRKSPLSESSIERDVQNAHGSQGSSMSYPSSESFYSSLGSSTTSSRHPPPMHQNYSLPTFCQPKGKSTTLPSEFADESSDLQKDDGLHQLYEDISVDAEAALECDHVSRPSSRCSTRSGLEFNGPHTM</sequence>
<name>A0A6A5XQW2_9PLEO</name>
<dbReference type="EMBL" id="ML978069">
    <property type="protein sequence ID" value="KAF2015289.1"/>
    <property type="molecule type" value="Genomic_DNA"/>
</dbReference>
<evidence type="ECO:0000313" key="3">
    <source>
        <dbReference type="Proteomes" id="UP000799778"/>
    </source>
</evidence>
<feature type="compositionally biased region" description="Low complexity" evidence="1">
    <location>
        <begin position="122"/>
        <end position="137"/>
    </location>
</feature>
<proteinExistence type="predicted"/>
<accession>A0A6A5XQW2</accession>
<organism evidence="2 3">
    <name type="scientific">Aaosphaeria arxii CBS 175.79</name>
    <dbReference type="NCBI Taxonomy" id="1450172"/>
    <lineage>
        <taxon>Eukaryota</taxon>
        <taxon>Fungi</taxon>
        <taxon>Dikarya</taxon>
        <taxon>Ascomycota</taxon>
        <taxon>Pezizomycotina</taxon>
        <taxon>Dothideomycetes</taxon>
        <taxon>Pleosporomycetidae</taxon>
        <taxon>Pleosporales</taxon>
        <taxon>Pleosporales incertae sedis</taxon>
        <taxon>Aaosphaeria</taxon>
    </lineage>
</organism>
<feature type="compositionally biased region" description="Polar residues" evidence="1">
    <location>
        <begin position="217"/>
        <end position="235"/>
    </location>
</feature>
<feature type="region of interest" description="Disordered" evidence="1">
    <location>
        <begin position="271"/>
        <end position="292"/>
    </location>
</feature>
<keyword evidence="3" id="KW-1185">Reference proteome</keyword>
<feature type="compositionally biased region" description="Polar residues" evidence="1">
    <location>
        <begin position="273"/>
        <end position="282"/>
    </location>
</feature>
<gene>
    <name evidence="2" type="ORF">BU24DRAFT_175032</name>
</gene>
<protein>
    <submittedName>
        <fullName evidence="2">Uncharacterized protein</fullName>
    </submittedName>
</protein>
<feature type="region of interest" description="Disordered" evidence="1">
    <location>
        <begin position="112"/>
        <end position="246"/>
    </location>
</feature>
<feature type="compositionally biased region" description="Low complexity" evidence="1">
    <location>
        <begin position="185"/>
        <end position="209"/>
    </location>
</feature>
<evidence type="ECO:0000256" key="1">
    <source>
        <dbReference type="SAM" id="MobiDB-lite"/>
    </source>
</evidence>
<dbReference type="AlphaFoldDB" id="A0A6A5XQW2"/>
<dbReference type="RefSeq" id="XP_033383628.1">
    <property type="nucleotide sequence ID" value="XM_033521558.1"/>
</dbReference>
<feature type="compositionally biased region" description="Polar residues" evidence="1">
    <location>
        <begin position="112"/>
        <end position="121"/>
    </location>
</feature>
<dbReference type="OrthoDB" id="5225441at2759"/>
<feature type="compositionally biased region" description="Polar residues" evidence="1">
    <location>
        <begin position="60"/>
        <end position="87"/>
    </location>
</feature>
<feature type="compositionally biased region" description="Basic residues" evidence="1">
    <location>
        <begin position="1"/>
        <end position="12"/>
    </location>
</feature>
<dbReference type="GeneID" id="54278955"/>